<comment type="subcellular location">
    <subcellularLocation>
        <location evidence="1 7">Cell membrane</location>
        <topology evidence="1 7">Multi-pass membrane protein</topology>
    </subcellularLocation>
</comment>
<feature type="domain" description="ABC transmembrane type-1" evidence="8">
    <location>
        <begin position="83"/>
        <end position="301"/>
    </location>
</feature>
<dbReference type="SUPFAM" id="SSF161098">
    <property type="entry name" value="MetI-like"/>
    <property type="match status" value="1"/>
</dbReference>
<organism evidence="9 10">
    <name type="scientific">Boudabousia liubingyangii</name>
    <dbReference type="NCBI Taxonomy" id="1921764"/>
    <lineage>
        <taxon>Bacteria</taxon>
        <taxon>Bacillati</taxon>
        <taxon>Actinomycetota</taxon>
        <taxon>Actinomycetes</taxon>
        <taxon>Actinomycetales</taxon>
        <taxon>Actinomycetaceae</taxon>
        <taxon>Boudabousia</taxon>
    </lineage>
</organism>
<evidence type="ECO:0000256" key="1">
    <source>
        <dbReference type="ARBA" id="ARBA00004651"/>
    </source>
</evidence>
<dbReference type="STRING" id="1921764.BSR28_01650"/>
<dbReference type="Proteomes" id="UP000186785">
    <property type="component" value="Unassembled WGS sequence"/>
</dbReference>
<dbReference type="AlphaFoldDB" id="A0A1Q5PPM4"/>
<keyword evidence="3" id="KW-1003">Cell membrane</keyword>
<evidence type="ECO:0000256" key="4">
    <source>
        <dbReference type="ARBA" id="ARBA00022692"/>
    </source>
</evidence>
<protein>
    <submittedName>
        <fullName evidence="9">Sugar ABC transporter permease</fullName>
    </submittedName>
</protein>
<dbReference type="InterPro" id="IPR050809">
    <property type="entry name" value="UgpAE/MalFG_permease"/>
</dbReference>
<dbReference type="InterPro" id="IPR000515">
    <property type="entry name" value="MetI-like"/>
</dbReference>
<dbReference type="PANTHER" id="PTHR43227:SF8">
    <property type="entry name" value="DIACETYLCHITOBIOSE UPTAKE SYSTEM PERMEASE PROTEIN DASB"/>
    <property type="match status" value="1"/>
</dbReference>
<sequence length="311" mass="35061">MRSTLNKKPDAEKLHFKKPIAAYLLILPAIVMVLVTLGYPLAKQIIMSFQKFGLEQQFGAPAEWVFFDNYKSILTNPYFWKVFGKSLLFCLVTASITMFIGIGLSLLLLRTAPWARRILNTTLVVVWAMPALASLTVWQWLIDPNFGLINWVLSSLGFKEMAHYNWLSGSVFTFYLVASIIIIWQSIPLVTISIYAALAQVSEDMLEASMLDGANNWQQIRHIMLPVISPVIALIGVLQIIWDLRVFTQIYVLQQSGGIQEETNLLGTYVYQTGISRGNYGMASALAMVILILTLVLTSHYLKMLFKQGEV</sequence>
<keyword evidence="6 7" id="KW-0472">Membrane</keyword>
<keyword evidence="10" id="KW-1185">Reference proteome</keyword>
<dbReference type="InterPro" id="IPR035906">
    <property type="entry name" value="MetI-like_sf"/>
</dbReference>
<evidence type="ECO:0000256" key="3">
    <source>
        <dbReference type="ARBA" id="ARBA00022475"/>
    </source>
</evidence>
<gene>
    <name evidence="9" type="ORF">BSR29_00870</name>
</gene>
<feature type="transmembrane region" description="Helical" evidence="7">
    <location>
        <begin position="20"/>
        <end position="42"/>
    </location>
</feature>
<evidence type="ECO:0000256" key="2">
    <source>
        <dbReference type="ARBA" id="ARBA00022448"/>
    </source>
</evidence>
<dbReference type="PANTHER" id="PTHR43227">
    <property type="entry name" value="BLL4140 PROTEIN"/>
    <property type="match status" value="1"/>
</dbReference>
<dbReference type="Gene3D" id="1.10.3720.10">
    <property type="entry name" value="MetI-like"/>
    <property type="match status" value="1"/>
</dbReference>
<keyword evidence="4 7" id="KW-0812">Transmembrane</keyword>
<dbReference type="GO" id="GO:0005886">
    <property type="term" value="C:plasma membrane"/>
    <property type="evidence" value="ECO:0007669"/>
    <property type="project" value="UniProtKB-SubCell"/>
</dbReference>
<evidence type="ECO:0000259" key="8">
    <source>
        <dbReference type="PROSITE" id="PS50928"/>
    </source>
</evidence>
<dbReference type="CDD" id="cd06261">
    <property type="entry name" value="TM_PBP2"/>
    <property type="match status" value="1"/>
</dbReference>
<feature type="transmembrane region" description="Helical" evidence="7">
    <location>
        <begin position="86"/>
        <end position="109"/>
    </location>
</feature>
<dbReference type="EMBL" id="MQSV01000001">
    <property type="protein sequence ID" value="OKL49541.1"/>
    <property type="molecule type" value="Genomic_DNA"/>
</dbReference>
<evidence type="ECO:0000256" key="5">
    <source>
        <dbReference type="ARBA" id="ARBA00022989"/>
    </source>
</evidence>
<comment type="similarity">
    <text evidence="7">Belongs to the binding-protein-dependent transport system permease family.</text>
</comment>
<keyword evidence="5 7" id="KW-1133">Transmembrane helix</keyword>
<dbReference type="PROSITE" id="PS50928">
    <property type="entry name" value="ABC_TM1"/>
    <property type="match status" value="1"/>
</dbReference>
<reference evidence="9 10" key="1">
    <citation type="submission" date="2016-11" db="EMBL/GenBank/DDBJ databases">
        <title>Actinomyces gypaetusis sp. nov. isolated from the vulture Gypaetus barbatus in Qinghai Tibet Plateau China.</title>
        <authorList>
            <person name="Meng X."/>
        </authorList>
    </citation>
    <scope>NUCLEOTIDE SEQUENCE [LARGE SCALE GENOMIC DNA]</scope>
    <source>
        <strain evidence="9 10">VUL4_2</strain>
    </source>
</reference>
<evidence type="ECO:0000256" key="7">
    <source>
        <dbReference type="RuleBase" id="RU363032"/>
    </source>
</evidence>
<feature type="transmembrane region" description="Helical" evidence="7">
    <location>
        <begin position="280"/>
        <end position="302"/>
    </location>
</feature>
<feature type="transmembrane region" description="Helical" evidence="7">
    <location>
        <begin position="162"/>
        <end position="184"/>
    </location>
</feature>
<comment type="caution">
    <text evidence="9">The sequence shown here is derived from an EMBL/GenBank/DDBJ whole genome shotgun (WGS) entry which is preliminary data.</text>
</comment>
<accession>A0A1Q5PPM4</accession>
<dbReference type="Pfam" id="PF00528">
    <property type="entry name" value="BPD_transp_1"/>
    <property type="match status" value="1"/>
</dbReference>
<keyword evidence="2 7" id="KW-0813">Transport</keyword>
<feature type="transmembrane region" description="Helical" evidence="7">
    <location>
        <begin position="223"/>
        <end position="242"/>
    </location>
</feature>
<evidence type="ECO:0000313" key="10">
    <source>
        <dbReference type="Proteomes" id="UP000186785"/>
    </source>
</evidence>
<name>A0A1Q5PPM4_9ACTO</name>
<evidence type="ECO:0000313" key="9">
    <source>
        <dbReference type="EMBL" id="OKL49541.1"/>
    </source>
</evidence>
<proteinExistence type="inferred from homology"/>
<evidence type="ECO:0000256" key="6">
    <source>
        <dbReference type="ARBA" id="ARBA00023136"/>
    </source>
</evidence>
<dbReference type="OrthoDB" id="9805974at2"/>
<feature type="transmembrane region" description="Helical" evidence="7">
    <location>
        <begin position="121"/>
        <end position="142"/>
    </location>
</feature>
<dbReference type="GO" id="GO:0055085">
    <property type="term" value="P:transmembrane transport"/>
    <property type="evidence" value="ECO:0007669"/>
    <property type="project" value="InterPro"/>
</dbReference>